<evidence type="ECO:0000256" key="1">
    <source>
        <dbReference type="SAM" id="MobiDB-lite"/>
    </source>
</evidence>
<gene>
    <name evidence="2" type="ORF">D3867_36755</name>
</gene>
<name>A0A4D8QAV9_AZOBR</name>
<organism evidence="2 3">
    <name type="scientific">Azospirillum brasilense</name>
    <dbReference type="NCBI Taxonomy" id="192"/>
    <lineage>
        <taxon>Bacteria</taxon>
        <taxon>Pseudomonadati</taxon>
        <taxon>Pseudomonadota</taxon>
        <taxon>Alphaproteobacteria</taxon>
        <taxon>Rhodospirillales</taxon>
        <taxon>Azospirillaceae</taxon>
        <taxon>Azospirillum</taxon>
    </lineage>
</organism>
<geneLocation type="plasmid" evidence="2 3">
    <name>p7</name>
</geneLocation>
<dbReference type="Proteomes" id="UP000298596">
    <property type="component" value="Plasmid p7"/>
</dbReference>
<feature type="region of interest" description="Disordered" evidence="1">
    <location>
        <begin position="322"/>
        <end position="370"/>
    </location>
</feature>
<evidence type="ECO:0000313" key="2">
    <source>
        <dbReference type="EMBL" id="QCO07438.1"/>
    </source>
</evidence>
<sequence length="370" mass="38784">MAIRRAKRKSAGLRPYQIHLTAGACSAADDLAGCMAGGLDTVATAPHVAQVLEDLLPVLVEDGVISLAEQQGVDGKPVSPSAAAAAILATFAPAVARSGLMSRIAALGPDQGQDHQAEMLLAALEIGLSIVEQSAIAKHLEVAKAPEEGRAEVVGEVIMGLRLVEALEETGAITEITRSPDPGALVNNALSLQQHLTLLIGSRETGAMANLLWQDYSPAARQRLVVHVAEESITALFRSLSGLPQARESIAAAKTLRGVFDLLDLAVATVPPSSDHPLANLKMAFLGAANQAKREGRVDSTEQYLQEVLCRAFVLPPPVVATSASTGTPKSAQSLPTYPTENAEAEESEDDSQEGSSGIGFSSWKDLLRW</sequence>
<accession>A0A4D8QAV9</accession>
<proteinExistence type="predicted"/>
<keyword evidence="2" id="KW-0614">Plasmid</keyword>
<protein>
    <submittedName>
        <fullName evidence="2">Uncharacterized protein</fullName>
    </submittedName>
</protein>
<dbReference type="EMBL" id="CP032337">
    <property type="protein sequence ID" value="QCO07438.1"/>
    <property type="molecule type" value="Genomic_DNA"/>
</dbReference>
<dbReference type="PROSITE" id="PS51257">
    <property type="entry name" value="PROKAR_LIPOPROTEIN"/>
    <property type="match status" value="1"/>
</dbReference>
<feature type="compositionally biased region" description="Acidic residues" evidence="1">
    <location>
        <begin position="343"/>
        <end position="353"/>
    </location>
</feature>
<dbReference type="AlphaFoldDB" id="A0A4D8QAV9"/>
<reference evidence="2 3" key="1">
    <citation type="submission" date="2018-09" db="EMBL/GenBank/DDBJ databases">
        <title>Whole genome based analysis of evolution and adaptive divergence in Indian and Brazilian strains of Azospirillum brasilense.</title>
        <authorList>
            <person name="Singh C."/>
            <person name="Tripathi A.K."/>
        </authorList>
    </citation>
    <scope>NUCLEOTIDE SEQUENCE [LARGE SCALE GENOMIC DNA]</scope>
    <source>
        <strain evidence="2 3">MTCC4036</strain>
        <plasmid evidence="2 3">p7</plasmid>
    </source>
</reference>
<evidence type="ECO:0000313" key="3">
    <source>
        <dbReference type="Proteomes" id="UP000298596"/>
    </source>
</evidence>
<feature type="compositionally biased region" description="Polar residues" evidence="1">
    <location>
        <begin position="322"/>
        <end position="340"/>
    </location>
</feature>